<dbReference type="InterPro" id="IPR041581">
    <property type="entry name" value="Glyoxalase_6"/>
</dbReference>
<proteinExistence type="predicted"/>
<feature type="domain" description="VOC" evidence="2">
    <location>
        <begin position="3"/>
        <end position="130"/>
    </location>
</feature>
<dbReference type="SUPFAM" id="SSF54593">
    <property type="entry name" value="Glyoxalase/Bleomycin resistance protein/Dihydroxybiphenyl dioxygenase"/>
    <property type="match status" value="1"/>
</dbReference>
<dbReference type="PROSITE" id="PS51819">
    <property type="entry name" value="VOC"/>
    <property type="match status" value="1"/>
</dbReference>
<dbReference type="Pfam" id="PF18029">
    <property type="entry name" value="Glyoxalase_6"/>
    <property type="match status" value="1"/>
</dbReference>
<dbReference type="EMBL" id="JAZGQK010000028">
    <property type="protein sequence ID" value="MEE6262461.1"/>
    <property type="molecule type" value="Genomic_DNA"/>
</dbReference>
<comment type="caution">
    <text evidence="3">The sequence shown here is derived from an EMBL/GenBank/DDBJ whole genome shotgun (WGS) entry which is preliminary data.</text>
</comment>
<evidence type="ECO:0000313" key="4">
    <source>
        <dbReference type="Proteomes" id="UP001332243"/>
    </source>
</evidence>
<name>A0ABU7S1M6_9ACTN</name>
<feature type="region of interest" description="Disordered" evidence="1">
    <location>
        <begin position="94"/>
        <end position="113"/>
    </location>
</feature>
<sequence>MATIQQISLGVRDDRRAAEFWRQALGYVRRPPRYEGDEWIVLDPPAGIAGIALALDMSESPARKYPRIHLDLEADAGKLDEEVDRLVGLGAQRVDWPHYPSDDDPEPPGVRPRYVVLADPEDNIFCVVERQSTVPD</sequence>
<reference evidence="3 4" key="1">
    <citation type="submission" date="2024-01" db="EMBL/GenBank/DDBJ databases">
        <title>Genome insights into Plantactinospora sonchi sp. nov.</title>
        <authorList>
            <person name="Wang L."/>
        </authorList>
    </citation>
    <scope>NUCLEOTIDE SEQUENCE [LARGE SCALE GENOMIC DNA]</scope>
    <source>
        <strain evidence="3 4">NEAU-QY2</strain>
    </source>
</reference>
<evidence type="ECO:0000313" key="3">
    <source>
        <dbReference type="EMBL" id="MEE6262461.1"/>
    </source>
</evidence>
<dbReference type="PANTHER" id="PTHR35908">
    <property type="entry name" value="HYPOTHETICAL FUSION PROTEIN"/>
    <property type="match status" value="1"/>
</dbReference>
<protein>
    <submittedName>
        <fullName evidence="3">VOC family protein</fullName>
    </submittedName>
</protein>
<evidence type="ECO:0000256" key="1">
    <source>
        <dbReference type="SAM" id="MobiDB-lite"/>
    </source>
</evidence>
<accession>A0ABU7S1M6</accession>
<organism evidence="3 4">
    <name type="scientific">Plantactinospora sonchi</name>
    <dbReference type="NCBI Taxonomy" id="1544735"/>
    <lineage>
        <taxon>Bacteria</taxon>
        <taxon>Bacillati</taxon>
        <taxon>Actinomycetota</taxon>
        <taxon>Actinomycetes</taxon>
        <taxon>Micromonosporales</taxon>
        <taxon>Micromonosporaceae</taxon>
        <taxon>Plantactinospora</taxon>
    </lineage>
</organism>
<gene>
    <name evidence="3" type="ORF">V1633_28650</name>
</gene>
<evidence type="ECO:0000259" key="2">
    <source>
        <dbReference type="PROSITE" id="PS51819"/>
    </source>
</evidence>
<keyword evidence="4" id="KW-1185">Reference proteome</keyword>
<dbReference type="InterPro" id="IPR029068">
    <property type="entry name" value="Glyas_Bleomycin-R_OHBP_Dase"/>
</dbReference>
<dbReference type="PANTHER" id="PTHR35908:SF1">
    <property type="entry name" value="CONSERVED PROTEIN"/>
    <property type="match status" value="1"/>
</dbReference>
<dbReference type="Gene3D" id="3.10.180.10">
    <property type="entry name" value="2,3-Dihydroxybiphenyl 1,2-Dioxygenase, domain 1"/>
    <property type="match status" value="1"/>
</dbReference>
<dbReference type="InterPro" id="IPR037523">
    <property type="entry name" value="VOC_core"/>
</dbReference>
<dbReference type="Proteomes" id="UP001332243">
    <property type="component" value="Unassembled WGS sequence"/>
</dbReference>
<dbReference type="RefSeq" id="WP_331217397.1">
    <property type="nucleotide sequence ID" value="NZ_JAZGQK010000028.1"/>
</dbReference>